<gene>
    <name evidence="1" type="ORF">SDC9_143746</name>
</gene>
<evidence type="ECO:0000313" key="1">
    <source>
        <dbReference type="EMBL" id="MPM96582.1"/>
    </source>
</evidence>
<reference evidence="1" key="1">
    <citation type="submission" date="2019-08" db="EMBL/GenBank/DDBJ databases">
        <authorList>
            <person name="Kucharzyk K."/>
            <person name="Murdoch R.W."/>
            <person name="Higgins S."/>
            <person name="Loffler F."/>
        </authorList>
    </citation>
    <scope>NUCLEOTIDE SEQUENCE</scope>
</reference>
<accession>A0A645E7I8</accession>
<proteinExistence type="predicted"/>
<protein>
    <submittedName>
        <fullName evidence="1">Uncharacterized protein</fullName>
    </submittedName>
</protein>
<dbReference type="EMBL" id="VSSQ01042947">
    <property type="protein sequence ID" value="MPM96582.1"/>
    <property type="molecule type" value="Genomic_DNA"/>
</dbReference>
<comment type="caution">
    <text evidence="1">The sequence shown here is derived from an EMBL/GenBank/DDBJ whole genome shotgun (WGS) entry which is preliminary data.</text>
</comment>
<sequence>MDGDHDPVVYLLAAQADDAFCVTQGVGDEILEGPFKIPLIVMEQDRILLEVEQHLQILLIADAGVAFSGIGQRLADVICAGQSVR</sequence>
<organism evidence="1">
    <name type="scientific">bioreactor metagenome</name>
    <dbReference type="NCBI Taxonomy" id="1076179"/>
    <lineage>
        <taxon>unclassified sequences</taxon>
        <taxon>metagenomes</taxon>
        <taxon>ecological metagenomes</taxon>
    </lineage>
</organism>
<dbReference type="AlphaFoldDB" id="A0A645E7I8"/>
<name>A0A645E7I8_9ZZZZ</name>